<feature type="transmembrane region" description="Helical" evidence="1">
    <location>
        <begin position="170"/>
        <end position="195"/>
    </location>
</feature>
<dbReference type="EMBL" id="CP058601">
    <property type="protein sequence ID" value="QLG50250.1"/>
    <property type="molecule type" value="Genomic_DNA"/>
</dbReference>
<sequence length="443" mass="46544">MRLVQVLVPDGNRESVIAALDEQGIDYAVFEETGRGEFEAMVQFPVPPTGVEPVLENLRSAGISESAYTIVLPTETVVSERIESLQALYPGNRVSREVLKANAQSLAPARSTYFAFIVLSTIIATGGLLLDSAATIIGAMVVAPLMGPAITASAGSVLADRELATRGITLQVVGLMLAIAVAAALGALLRGTVIVPPGTDIRTIPQVAERTSPDFLSLFIAFGSGIAGAISVSRGSGSTLVGVAIAVALIPPAATAGLGIAWGFPEVAASATVLVLVNLLSINLSALAIFWLSGYRPELTDQRASVRTAVLRRGAVLVIALVVLSVVLGLVTFASYQTTTFEHRATAETERFFDESSLSEYELESVAVAYDSQDIVLENDPTVTVIVGRSNATAVRPNLADRLDRHLEETTGENVGVRVGFVVAQESEPIPVTTESRWHSPLA</sequence>
<dbReference type="OrthoDB" id="3266at2157"/>
<reference evidence="2 3" key="1">
    <citation type="submission" date="2020-07" db="EMBL/GenBank/DDBJ databases">
        <authorList>
            <person name="Cui H."/>
        </authorList>
    </citation>
    <scope>NUCLEOTIDE SEQUENCE [LARGE SCALE GENOMIC DNA]</scope>
    <source>
        <strain evidence="2 3">YPL8</strain>
    </source>
</reference>
<organism evidence="2 3">
    <name type="scientific">Natrinema halophilum</name>
    <dbReference type="NCBI Taxonomy" id="1699371"/>
    <lineage>
        <taxon>Archaea</taxon>
        <taxon>Methanobacteriati</taxon>
        <taxon>Methanobacteriota</taxon>
        <taxon>Stenosarchaea group</taxon>
        <taxon>Halobacteria</taxon>
        <taxon>Halobacteriales</taxon>
        <taxon>Natrialbaceae</taxon>
        <taxon>Natrinema</taxon>
    </lineage>
</organism>
<dbReference type="InterPro" id="IPR005240">
    <property type="entry name" value="DUF389"/>
</dbReference>
<dbReference type="Proteomes" id="UP000509241">
    <property type="component" value="Chromosome"/>
</dbReference>
<accession>A0A7D5GLV9</accession>
<name>A0A7D5GLV9_9EURY</name>
<feature type="transmembrane region" description="Helical" evidence="1">
    <location>
        <begin position="240"/>
        <end position="262"/>
    </location>
</feature>
<proteinExistence type="predicted"/>
<protein>
    <submittedName>
        <fullName evidence="2">TIGR00341 family protein</fullName>
    </submittedName>
</protein>
<dbReference type="AlphaFoldDB" id="A0A7D5GLV9"/>
<keyword evidence="1" id="KW-0472">Membrane</keyword>
<evidence type="ECO:0000313" key="2">
    <source>
        <dbReference type="EMBL" id="QLG50250.1"/>
    </source>
</evidence>
<evidence type="ECO:0000313" key="3">
    <source>
        <dbReference type="Proteomes" id="UP000509241"/>
    </source>
</evidence>
<feature type="transmembrane region" description="Helical" evidence="1">
    <location>
        <begin position="215"/>
        <end position="233"/>
    </location>
</feature>
<dbReference type="NCBIfam" id="TIGR00341">
    <property type="entry name" value="TIGR00341 family protein"/>
    <property type="match status" value="1"/>
</dbReference>
<dbReference type="GeneID" id="56034834"/>
<feature type="transmembrane region" description="Helical" evidence="1">
    <location>
        <begin position="268"/>
        <end position="293"/>
    </location>
</feature>
<gene>
    <name evidence="2" type="ORF">HYG82_16045</name>
</gene>
<dbReference type="Pfam" id="PF04087">
    <property type="entry name" value="DUF389"/>
    <property type="match status" value="1"/>
</dbReference>
<dbReference type="RefSeq" id="WP_179262576.1">
    <property type="nucleotide sequence ID" value="NZ_CP058601.1"/>
</dbReference>
<dbReference type="PANTHER" id="PTHR20992">
    <property type="entry name" value="AT15442P-RELATED"/>
    <property type="match status" value="1"/>
</dbReference>
<dbReference type="PANTHER" id="PTHR20992:SF9">
    <property type="entry name" value="AT15442P-RELATED"/>
    <property type="match status" value="1"/>
</dbReference>
<feature type="transmembrane region" description="Helical" evidence="1">
    <location>
        <begin position="136"/>
        <end position="158"/>
    </location>
</feature>
<keyword evidence="1" id="KW-1133">Transmembrane helix</keyword>
<feature type="transmembrane region" description="Helical" evidence="1">
    <location>
        <begin position="113"/>
        <end position="130"/>
    </location>
</feature>
<dbReference type="KEGG" id="haly:HYG82_16045"/>
<keyword evidence="3" id="KW-1185">Reference proteome</keyword>
<feature type="transmembrane region" description="Helical" evidence="1">
    <location>
        <begin position="314"/>
        <end position="336"/>
    </location>
</feature>
<evidence type="ECO:0000256" key="1">
    <source>
        <dbReference type="SAM" id="Phobius"/>
    </source>
</evidence>
<keyword evidence="1" id="KW-0812">Transmembrane</keyword>